<sequence length="606" mass="64440">MWYRTGTITLKKGTTKVLGVGTKWTDKLSNVEAGQPLIVNGNIYEITEVISDTELYIKESALADATATPYVIMSVVYGSLGDVALKASKAFAHYQEQMDVFDMMYTGTQTFKVTKPDGTEIEMYPYSMLSIDLAKLNQTLQTVATHATNAKTSETNAKNSATSAATSATSASSSATTATASANAASSSATTAKASETNAAKSATAAASSATNASTSASNAKTSETKAKEYADSVNANSLLTKEDNLKSVANLAEAQANLQVFRQMPDLTANINLDSLTKTTDYGVYACLEPNTATPENNYPIKLAGALIVSRSLEGSCLQEYTTNTGRKFIRGRAGGQWLAWTEYLNSKNNLSELTDKITALKNLGAMPNEITAKLVDINTLKVSGFYNISANSPNWLGSSGGVLLVVAHGTVGYITQIAYLNGSVYVRYAGGSGVWGEWSELASLSRPNAFTGKQTINGNLVVNQESFVGFSLVEGNTKDGSIIRFITNADKVEHSHIGFLPKSPDLRIYCKNGGMSLSLKTPMLINNNEVLTVGNAGVFNGIGSSVSILLPNSIFNVGDIYTGSEIGAESSFMQTLSGRWRCTSSDRKTFGSTILTLTSFTRIS</sequence>
<dbReference type="EMBL" id="JBHLXE010000027">
    <property type="protein sequence ID" value="MFC0179028.1"/>
    <property type="molecule type" value="Genomic_DNA"/>
</dbReference>
<feature type="region of interest" description="Disordered" evidence="1">
    <location>
        <begin position="205"/>
        <end position="226"/>
    </location>
</feature>
<protein>
    <submittedName>
        <fullName evidence="2">Pyocin knob domain-containing protein</fullName>
    </submittedName>
</protein>
<accession>A0ABV6C7T7</accession>
<organism evidence="2 3">
    <name type="scientific">Thorsellia kenyensis</name>
    <dbReference type="NCBI Taxonomy" id="1549888"/>
    <lineage>
        <taxon>Bacteria</taxon>
        <taxon>Pseudomonadati</taxon>
        <taxon>Pseudomonadota</taxon>
        <taxon>Gammaproteobacteria</taxon>
        <taxon>Enterobacterales</taxon>
        <taxon>Thorselliaceae</taxon>
        <taxon>Thorsellia</taxon>
    </lineage>
</organism>
<gene>
    <name evidence="2" type="ORF">ACFFIT_02780</name>
</gene>
<dbReference type="RefSeq" id="WP_385876122.1">
    <property type="nucleotide sequence ID" value="NZ_JBHLXE010000027.1"/>
</dbReference>
<keyword evidence="3" id="KW-1185">Reference proteome</keyword>
<dbReference type="Proteomes" id="UP001589758">
    <property type="component" value="Unassembled WGS sequence"/>
</dbReference>
<reference evidence="2 3" key="1">
    <citation type="submission" date="2024-09" db="EMBL/GenBank/DDBJ databases">
        <authorList>
            <person name="Sun Q."/>
            <person name="Mori K."/>
        </authorList>
    </citation>
    <scope>NUCLEOTIDE SEQUENCE [LARGE SCALE GENOMIC DNA]</scope>
    <source>
        <strain evidence="2 3">CCM 8545</strain>
    </source>
</reference>
<evidence type="ECO:0000313" key="2">
    <source>
        <dbReference type="EMBL" id="MFC0179028.1"/>
    </source>
</evidence>
<comment type="caution">
    <text evidence="2">The sequence shown here is derived from an EMBL/GenBank/DDBJ whole genome shotgun (WGS) entry which is preliminary data.</text>
</comment>
<feature type="compositionally biased region" description="Low complexity" evidence="1">
    <location>
        <begin position="152"/>
        <end position="175"/>
    </location>
</feature>
<evidence type="ECO:0000256" key="1">
    <source>
        <dbReference type="SAM" id="MobiDB-lite"/>
    </source>
</evidence>
<dbReference type="CDD" id="cd19958">
    <property type="entry name" value="pyocin_knob"/>
    <property type="match status" value="2"/>
</dbReference>
<feature type="region of interest" description="Disordered" evidence="1">
    <location>
        <begin position="151"/>
        <end position="175"/>
    </location>
</feature>
<proteinExistence type="predicted"/>
<name>A0ABV6C7T7_9GAMM</name>
<evidence type="ECO:0000313" key="3">
    <source>
        <dbReference type="Proteomes" id="UP001589758"/>
    </source>
</evidence>
<feature type="compositionally biased region" description="Low complexity" evidence="1">
    <location>
        <begin position="205"/>
        <end position="222"/>
    </location>
</feature>